<sequence>MRENAHLIWKFLKNLYEKDCSIPSVISTDYQKSSDKSWEDKVTETSDLTPETTANPEVPDSELGSSGLENNAKIYQSDDESASNGSTQSHYGHHQCFVATAEDNTDLDIDSGSNCDSDDDDEELMLELRKVSKKSKETILGLMKKVMKQDQEIKKQKKILDKKDDEIKCLALVEERNHDLKTQVDELTNKLMYEQTCGMEVKCSNERLIYSLATLEIAHEVMVTVVKSNKQIDNTYSQNENKEKQSWYEQVIVEDCNDDLALENKVLKQEVERLSQDLSKLKGKSVVQPSQDNRATMVKKFEKGSTVQNSCNLIHKSKESKSQTKKKDLAHVKCFKCSKLGHYASMCSNIQEGQKTLSKRQRSLAKRRCFGCCKMGHKIATCLDKSGKPGSSGLSKPEVPALKSQRHFRPNKGFKKAQEKYLERKAVKDNKNKPLSNIKHKVCYTCREKRHLGKDCPNGNSPKPNLINNIPLCYRRPSNGFGAGRMMSSSTTRPKAIWVPKSLLTNLRGPNVAWVPKCA</sequence>
<gene>
    <name evidence="5" type="ORF">PVAP13_6NG320500</name>
</gene>
<organism evidence="5 6">
    <name type="scientific">Panicum virgatum</name>
    <name type="common">Blackwell switchgrass</name>
    <dbReference type="NCBI Taxonomy" id="38727"/>
    <lineage>
        <taxon>Eukaryota</taxon>
        <taxon>Viridiplantae</taxon>
        <taxon>Streptophyta</taxon>
        <taxon>Embryophyta</taxon>
        <taxon>Tracheophyta</taxon>
        <taxon>Spermatophyta</taxon>
        <taxon>Magnoliopsida</taxon>
        <taxon>Liliopsida</taxon>
        <taxon>Poales</taxon>
        <taxon>Poaceae</taxon>
        <taxon>PACMAD clade</taxon>
        <taxon>Panicoideae</taxon>
        <taxon>Panicodae</taxon>
        <taxon>Paniceae</taxon>
        <taxon>Panicinae</taxon>
        <taxon>Panicum</taxon>
        <taxon>Panicum sect. Hiantes</taxon>
    </lineage>
</organism>
<evidence type="ECO:0000256" key="3">
    <source>
        <dbReference type="SAM" id="MobiDB-lite"/>
    </source>
</evidence>
<comment type="caution">
    <text evidence="5">The sequence shown here is derived from an EMBL/GenBank/DDBJ whole genome shotgun (WGS) entry which is preliminary data.</text>
</comment>
<reference evidence="5" key="1">
    <citation type="submission" date="2020-05" db="EMBL/GenBank/DDBJ databases">
        <title>WGS assembly of Panicum virgatum.</title>
        <authorList>
            <person name="Lovell J.T."/>
            <person name="Jenkins J."/>
            <person name="Shu S."/>
            <person name="Juenger T.E."/>
            <person name="Schmutz J."/>
        </authorList>
    </citation>
    <scope>NUCLEOTIDE SEQUENCE</scope>
    <source>
        <strain evidence="5">AP13</strain>
    </source>
</reference>
<dbReference type="AlphaFoldDB" id="A0A8T0R4M0"/>
<keyword evidence="1" id="KW-0862">Zinc</keyword>
<feature type="coiled-coil region" evidence="2">
    <location>
        <begin position="257"/>
        <end position="284"/>
    </location>
</feature>
<proteinExistence type="predicted"/>
<dbReference type="Proteomes" id="UP000823388">
    <property type="component" value="Chromosome 6N"/>
</dbReference>
<dbReference type="Gene3D" id="4.10.60.10">
    <property type="entry name" value="Zinc finger, CCHC-type"/>
    <property type="match status" value="1"/>
</dbReference>
<dbReference type="SMART" id="SM00343">
    <property type="entry name" value="ZnF_C2HC"/>
    <property type="match status" value="3"/>
</dbReference>
<name>A0A8T0R4M0_PANVG</name>
<protein>
    <recommendedName>
        <fullName evidence="4">CCHC-type domain-containing protein</fullName>
    </recommendedName>
</protein>
<dbReference type="EMBL" id="CM029048">
    <property type="protein sequence ID" value="KAG2580160.1"/>
    <property type="molecule type" value="Genomic_DNA"/>
</dbReference>
<evidence type="ECO:0000313" key="5">
    <source>
        <dbReference type="EMBL" id="KAG2580160.1"/>
    </source>
</evidence>
<dbReference type="SUPFAM" id="SSF57756">
    <property type="entry name" value="Retrovirus zinc finger-like domains"/>
    <property type="match status" value="1"/>
</dbReference>
<dbReference type="InterPro" id="IPR001878">
    <property type="entry name" value="Znf_CCHC"/>
</dbReference>
<feature type="domain" description="CCHC-type" evidence="4">
    <location>
        <begin position="333"/>
        <end position="349"/>
    </location>
</feature>
<dbReference type="Pfam" id="PF00098">
    <property type="entry name" value="zf-CCHC"/>
    <property type="match status" value="1"/>
</dbReference>
<keyword evidence="1" id="KW-0863">Zinc-finger</keyword>
<feature type="domain" description="CCHC-type" evidence="4">
    <location>
        <begin position="443"/>
        <end position="458"/>
    </location>
</feature>
<evidence type="ECO:0000256" key="1">
    <source>
        <dbReference type="PROSITE-ProRule" id="PRU00047"/>
    </source>
</evidence>
<keyword evidence="1" id="KW-0479">Metal-binding</keyword>
<keyword evidence="2" id="KW-0175">Coiled coil</keyword>
<dbReference type="GO" id="GO:0008270">
    <property type="term" value="F:zinc ion binding"/>
    <property type="evidence" value="ECO:0007669"/>
    <property type="project" value="UniProtKB-KW"/>
</dbReference>
<evidence type="ECO:0000259" key="4">
    <source>
        <dbReference type="PROSITE" id="PS50158"/>
    </source>
</evidence>
<accession>A0A8T0R4M0</accession>
<dbReference type="GO" id="GO:0003676">
    <property type="term" value="F:nucleic acid binding"/>
    <property type="evidence" value="ECO:0007669"/>
    <property type="project" value="InterPro"/>
</dbReference>
<keyword evidence="6" id="KW-1185">Reference proteome</keyword>
<feature type="compositionally biased region" description="Polar residues" evidence="3">
    <location>
        <begin position="45"/>
        <end position="55"/>
    </location>
</feature>
<feature type="region of interest" description="Disordered" evidence="3">
    <location>
        <begin position="31"/>
        <end position="68"/>
    </location>
</feature>
<evidence type="ECO:0000256" key="2">
    <source>
        <dbReference type="SAM" id="Coils"/>
    </source>
</evidence>
<dbReference type="PROSITE" id="PS50158">
    <property type="entry name" value="ZF_CCHC"/>
    <property type="match status" value="2"/>
</dbReference>
<feature type="compositionally biased region" description="Basic and acidic residues" evidence="3">
    <location>
        <begin position="32"/>
        <end position="44"/>
    </location>
</feature>
<dbReference type="InterPro" id="IPR036875">
    <property type="entry name" value="Znf_CCHC_sf"/>
</dbReference>
<evidence type="ECO:0000313" key="6">
    <source>
        <dbReference type="Proteomes" id="UP000823388"/>
    </source>
</evidence>